<dbReference type="PANTHER" id="PTHR39200">
    <property type="entry name" value="HYPOTHETICAL EXPORTED PROTEIN"/>
    <property type="match status" value="1"/>
</dbReference>
<protein>
    <submittedName>
        <fullName evidence="3">GIN domain-containing protein</fullName>
    </submittedName>
</protein>
<comment type="caution">
    <text evidence="3">The sequence shown here is derived from an EMBL/GenBank/DDBJ whole genome shotgun (WGS) entry which is preliminary data.</text>
</comment>
<dbReference type="Pfam" id="PF10988">
    <property type="entry name" value="DUF2807"/>
    <property type="match status" value="2"/>
</dbReference>
<feature type="domain" description="Putative auto-transporter adhesin head GIN" evidence="2">
    <location>
        <begin position="176"/>
        <end position="263"/>
    </location>
</feature>
<feature type="domain" description="Putative auto-transporter adhesin head GIN" evidence="2">
    <location>
        <begin position="40"/>
        <end position="167"/>
    </location>
</feature>
<sequence>MAVMNFPARPATLLLLVALIACAAVRADETRSRQFDVSGYDRIELKGSSQLEVVQGDTFTVEARGSAEAVASAGAEVHGDTLELWVGNKREHFFGLVTISGDQSVRFRVTLPAVREILVTGSGEVRADTLESEALELRVTGSGELRVDKVAAESLLASITGSGDLLLGTVLAVDGEASIKGSGDLHLDSYAGESLKAEIKGSGDMTVGGRVAELEVGLMGSGDFVGRKLQADSAGGSIMGSGDIVLRRPAQESFSVMGSGEIALVE</sequence>
<dbReference type="EMBL" id="JBHUJD010000008">
    <property type="protein sequence ID" value="MFD2310436.1"/>
    <property type="molecule type" value="Genomic_DNA"/>
</dbReference>
<keyword evidence="4" id="KW-1185">Reference proteome</keyword>
<keyword evidence="1" id="KW-0732">Signal</keyword>
<organism evidence="3 4">
    <name type="scientific">Microbulbifer halophilus</name>
    <dbReference type="NCBI Taxonomy" id="453963"/>
    <lineage>
        <taxon>Bacteria</taxon>
        <taxon>Pseudomonadati</taxon>
        <taxon>Pseudomonadota</taxon>
        <taxon>Gammaproteobacteria</taxon>
        <taxon>Cellvibrionales</taxon>
        <taxon>Microbulbiferaceae</taxon>
        <taxon>Microbulbifer</taxon>
    </lineage>
</organism>
<evidence type="ECO:0000259" key="2">
    <source>
        <dbReference type="Pfam" id="PF10988"/>
    </source>
</evidence>
<dbReference type="PANTHER" id="PTHR39200:SF1">
    <property type="entry name" value="AUTO-TRANSPORTER ADHESIN HEAD GIN DOMAIN-CONTAINING PROTEIN-RELATED"/>
    <property type="match status" value="1"/>
</dbReference>
<feature type="signal peptide" evidence="1">
    <location>
        <begin position="1"/>
        <end position="23"/>
    </location>
</feature>
<reference evidence="4" key="1">
    <citation type="journal article" date="2019" name="Int. J. Syst. Evol. Microbiol.">
        <title>The Global Catalogue of Microorganisms (GCM) 10K type strain sequencing project: providing services to taxonomists for standard genome sequencing and annotation.</title>
        <authorList>
            <consortium name="The Broad Institute Genomics Platform"/>
            <consortium name="The Broad Institute Genome Sequencing Center for Infectious Disease"/>
            <person name="Wu L."/>
            <person name="Ma J."/>
        </authorList>
    </citation>
    <scope>NUCLEOTIDE SEQUENCE [LARGE SCALE GENOMIC DNA]</scope>
    <source>
        <strain evidence="4">KCTC 12848</strain>
    </source>
</reference>
<name>A0ABW5EA82_9GAMM</name>
<feature type="chain" id="PRO_5047069892" evidence="1">
    <location>
        <begin position="24"/>
        <end position="266"/>
    </location>
</feature>
<proteinExistence type="predicted"/>
<gene>
    <name evidence="3" type="ORF">ACFSKX_08405</name>
</gene>
<dbReference type="Proteomes" id="UP001597425">
    <property type="component" value="Unassembled WGS sequence"/>
</dbReference>
<dbReference type="Gene3D" id="2.160.20.120">
    <property type="match status" value="2"/>
</dbReference>
<dbReference type="InterPro" id="IPR021255">
    <property type="entry name" value="DUF2807"/>
</dbReference>
<evidence type="ECO:0000313" key="3">
    <source>
        <dbReference type="EMBL" id="MFD2310436.1"/>
    </source>
</evidence>
<evidence type="ECO:0000313" key="4">
    <source>
        <dbReference type="Proteomes" id="UP001597425"/>
    </source>
</evidence>
<dbReference type="RefSeq" id="WP_265723094.1">
    <property type="nucleotide sequence ID" value="NZ_JAPIVK010000036.1"/>
</dbReference>
<evidence type="ECO:0000256" key="1">
    <source>
        <dbReference type="SAM" id="SignalP"/>
    </source>
</evidence>
<accession>A0ABW5EA82</accession>